<accession>A0A139KFD6</accession>
<dbReference type="Proteomes" id="UP001156218">
    <property type="component" value="Chromosome"/>
</dbReference>
<evidence type="ECO:0000313" key="4">
    <source>
        <dbReference type="EMBL" id="KAB4468859.1"/>
    </source>
</evidence>
<feature type="signal peptide" evidence="1">
    <location>
        <begin position="1"/>
        <end position="25"/>
    </location>
</feature>
<dbReference type="EMBL" id="WCSY01000002">
    <property type="protein sequence ID" value="KAB4315669.1"/>
    <property type="molecule type" value="Genomic_DNA"/>
</dbReference>
<evidence type="ECO:0000256" key="1">
    <source>
        <dbReference type="SAM" id="SignalP"/>
    </source>
</evidence>
<evidence type="ECO:0000313" key="8">
    <source>
        <dbReference type="Proteomes" id="UP000436858"/>
    </source>
</evidence>
<evidence type="ECO:0000313" key="2">
    <source>
        <dbReference type="EMBL" id="KAB4315669.1"/>
    </source>
</evidence>
<dbReference type="EMBL" id="WCSB01000003">
    <property type="protein sequence ID" value="KAB4454205.1"/>
    <property type="molecule type" value="Genomic_DNA"/>
</dbReference>
<dbReference type="Proteomes" id="UP000436858">
    <property type="component" value="Unassembled WGS sequence"/>
</dbReference>
<dbReference type="Proteomes" id="UP000440614">
    <property type="component" value="Unassembled WGS sequence"/>
</dbReference>
<dbReference type="EMBL" id="WCRY01000065">
    <property type="protein sequence ID" value="KAB4468859.1"/>
    <property type="molecule type" value="Genomic_DNA"/>
</dbReference>
<proteinExistence type="predicted"/>
<protein>
    <recommendedName>
        <fullName evidence="12">Lipoprotein</fullName>
    </recommendedName>
</protein>
<evidence type="ECO:0000313" key="9">
    <source>
        <dbReference type="Proteomes" id="UP000440614"/>
    </source>
</evidence>
<evidence type="ECO:0000313" key="10">
    <source>
        <dbReference type="Proteomes" id="UP000460317"/>
    </source>
</evidence>
<name>A0A139KFD6_BACT4</name>
<evidence type="ECO:0000313" key="11">
    <source>
        <dbReference type="Proteomes" id="UP001156218"/>
    </source>
</evidence>
<evidence type="ECO:0000313" key="3">
    <source>
        <dbReference type="EMBL" id="KAB4454205.1"/>
    </source>
</evidence>
<sequence>MKYNIKQSSLLMLFALFLVAFCFIACDDQDNEEQEQVGQLTPEALYQTSWRGTGHCAAWSLKDRGIGIQFVDTQKGKVVWEDYDEFDITYMIEGSYITFNDIAFQLAGAPWVIKSYTKNHITLIQNEASPDKDKIATIELDRVD</sequence>
<feature type="chain" id="PRO_5014530942" description="Lipoprotein" evidence="1">
    <location>
        <begin position="26"/>
        <end position="144"/>
    </location>
</feature>
<dbReference type="EMBL" id="QSJP01000023">
    <property type="protein sequence ID" value="RHD83396.1"/>
    <property type="molecule type" value="Genomic_DNA"/>
</dbReference>
<dbReference type="AlphaFoldDB" id="A0A139KFD6"/>
<dbReference type="RefSeq" id="WP_011108827.1">
    <property type="nucleotide sequence ID" value="NZ_CAXKYD010000038.1"/>
</dbReference>
<evidence type="ECO:0000313" key="7">
    <source>
        <dbReference type="Proteomes" id="UP000284785"/>
    </source>
</evidence>
<gene>
    <name evidence="5" type="ORF">DW780_21005</name>
    <name evidence="4" type="ORF">GAN91_27830</name>
    <name evidence="3" type="ORF">GAN93_04955</name>
    <name evidence="2" type="ORF">GAO51_03550</name>
    <name evidence="6" type="ORF">KQP68_07660</name>
</gene>
<dbReference type="EMBL" id="CP083680">
    <property type="protein sequence ID" value="UYU68146.1"/>
    <property type="molecule type" value="Genomic_DNA"/>
</dbReference>
<dbReference type="Proteomes" id="UP000460317">
    <property type="component" value="Unassembled WGS sequence"/>
</dbReference>
<evidence type="ECO:0000313" key="6">
    <source>
        <dbReference type="EMBL" id="UYU68146.1"/>
    </source>
</evidence>
<dbReference type="Proteomes" id="UP000284785">
    <property type="component" value="Unassembled WGS sequence"/>
</dbReference>
<reference evidence="6 11" key="3">
    <citation type="submission" date="2021-06" db="EMBL/GenBank/DDBJ databases">
        <title>Interrogation of the integrated mobile genetic elements in gut-associated Bacteroides with a consensus prediction approach.</title>
        <authorList>
            <person name="Campbell D.E."/>
            <person name="Leigh J.R."/>
            <person name="Kim T."/>
            <person name="England W."/>
            <person name="Whitaker R.J."/>
            <person name="Degnan P.H."/>
        </authorList>
    </citation>
    <scope>NUCLEOTIDE SEQUENCE [LARGE SCALE GENOMIC DNA]</scope>
    <source>
        <strain evidence="6 11">WAL8669</strain>
    </source>
</reference>
<evidence type="ECO:0000313" key="5">
    <source>
        <dbReference type="EMBL" id="RHD83396.1"/>
    </source>
</evidence>
<reference evidence="5 7" key="1">
    <citation type="submission" date="2018-08" db="EMBL/GenBank/DDBJ databases">
        <title>A genome reference for cultivated species of the human gut microbiota.</title>
        <authorList>
            <person name="Zou Y."/>
            <person name="Xue W."/>
            <person name="Luo G."/>
        </authorList>
    </citation>
    <scope>NUCLEOTIDE SEQUENCE [LARGE SCALE GENOMIC DNA]</scope>
    <source>
        <strain evidence="5 7">AM30-26</strain>
    </source>
</reference>
<evidence type="ECO:0008006" key="12">
    <source>
        <dbReference type="Google" id="ProtNLM"/>
    </source>
</evidence>
<keyword evidence="1" id="KW-0732">Signal</keyword>
<reference evidence="8 9" key="2">
    <citation type="journal article" date="2019" name="Nat. Med.">
        <title>A library of human gut bacterial isolates paired with longitudinal multiomics data enables mechanistic microbiome research.</title>
        <authorList>
            <person name="Poyet M."/>
            <person name="Groussin M."/>
            <person name="Gibbons S.M."/>
            <person name="Avila-Pacheco J."/>
            <person name="Jiang X."/>
            <person name="Kearney S.M."/>
            <person name="Perrotta A.R."/>
            <person name="Berdy B."/>
            <person name="Zhao S."/>
            <person name="Lieberman T.D."/>
            <person name="Swanson P.K."/>
            <person name="Smith M."/>
            <person name="Roesemann S."/>
            <person name="Alexander J.E."/>
            <person name="Rich S.A."/>
            <person name="Livny J."/>
            <person name="Vlamakis H."/>
            <person name="Clish C."/>
            <person name="Bullock K."/>
            <person name="Deik A."/>
            <person name="Scott J."/>
            <person name="Pierce K.A."/>
            <person name="Xavier R.J."/>
            <person name="Alm E.J."/>
        </authorList>
    </citation>
    <scope>NUCLEOTIDE SEQUENCE [LARGE SCALE GENOMIC DNA]</scope>
    <source>
        <strain evidence="4 8">BIOML-A162</strain>
        <strain evidence="3 10">BIOML-A165</strain>
        <strain evidence="2 9">BIOML-A188</strain>
    </source>
</reference>
<organism evidence="5 7">
    <name type="scientific">Bacteroides thetaiotaomicron</name>
    <dbReference type="NCBI Taxonomy" id="818"/>
    <lineage>
        <taxon>Bacteria</taxon>
        <taxon>Pseudomonadati</taxon>
        <taxon>Bacteroidota</taxon>
        <taxon>Bacteroidia</taxon>
        <taxon>Bacteroidales</taxon>
        <taxon>Bacteroidaceae</taxon>
        <taxon>Bacteroides</taxon>
    </lineage>
</organism>